<dbReference type="PROSITE" id="PS50835">
    <property type="entry name" value="IG_LIKE"/>
    <property type="match status" value="1"/>
</dbReference>
<dbReference type="OrthoDB" id="9163832at2759"/>
<sequence>APTRIAVPPRNITAKKGETVTFRCPVTFDPALASRGHLEWLWDGKVLSETPDSNR</sequence>
<feature type="non-terminal residue" evidence="2">
    <location>
        <position position="1"/>
    </location>
</feature>
<protein>
    <submittedName>
        <fullName evidence="2">NGCA protein</fullName>
    </submittedName>
</protein>
<dbReference type="InterPro" id="IPR013783">
    <property type="entry name" value="Ig-like_fold"/>
</dbReference>
<feature type="domain" description="Ig-like" evidence="1">
    <location>
        <begin position="2"/>
        <end position="55"/>
    </location>
</feature>
<proteinExistence type="predicted"/>
<dbReference type="Proteomes" id="UP000565785">
    <property type="component" value="Unassembled WGS sequence"/>
</dbReference>
<dbReference type="EMBL" id="VXBP01001659">
    <property type="protein sequence ID" value="NXN93080.1"/>
    <property type="molecule type" value="Genomic_DNA"/>
</dbReference>
<accession>A0A7L1MZU9</accession>
<comment type="caution">
    <text evidence="2">The sequence shown here is derived from an EMBL/GenBank/DDBJ whole genome shotgun (WGS) entry which is preliminary data.</text>
</comment>
<dbReference type="Gene3D" id="2.60.40.10">
    <property type="entry name" value="Immunoglobulins"/>
    <property type="match status" value="1"/>
</dbReference>
<dbReference type="SUPFAM" id="SSF48726">
    <property type="entry name" value="Immunoglobulin"/>
    <property type="match status" value="1"/>
</dbReference>
<organism evidence="2 3">
    <name type="scientific">Rhinopomastus cyanomelas</name>
    <name type="common">Common scimitarbill</name>
    <dbReference type="NCBI Taxonomy" id="113115"/>
    <lineage>
        <taxon>Eukaryota</taxon>
        <taxon>Metazoa</taxon>
        <taxon>Chordata</taxon>
        <taxon>Craniata</taxon>
        <taxon>Vertebrata</taxon>
        <taxon>Euteleostomi</taxon>
        <taxon>Archelosauria</taxon>
        <taxon>Archosauria</taxon>
        <taxon>Dinosauria</taxon>
        <taxon>Saurischia</taxon>
        <taxon>Theropoda</taxon>
        <taxon>Coelurosauria</taxon>
        <taxon>Aves</taxon>
        <taxon>Neognathae</taxon>
        <taxon>Neoaves</taxon>
        <taxon>Telluraves</taxon>
        <taxon>Coraciimorphae</taxon>
        <taxon>Bucerotiformes</taxon>
        <taxon>Rhinopomastidae</taxon>
        <taxon>Rhinopomastus</taxon>
    </lineage>
</organism>
<reference evidence="2 3" key="1">
    <citation type="submission" date="2019-09" db="EMBL/GenBank/DDBJ databases">
        <title>Bird 10,000 Genomes (B10K) Project - Family phase.</title>
        <authorList>
            <person name="Zhang G."/>
        </authorList>
    </citation>
    <scope>NUCLEOTIDE SEQUENCE [LARGE SCALE GENOMIC DNA]</scope>
    <source>
        <strain evidence="2">B10K-DU-002-35</strain>
        <tissue evidence="2">Muscle</tissue>
    </source>
</reference>
<evidence type="ECO:0000259" key="1">
    <source>
        <dbReference type="PROSITE" id="PS50835"/>
    </source>
</evidence>
<name>A0A7L1MZU9_RHICY</name>
<gene>
    <name evidence="2" type="primary">Ngca_3</name>
    <name evidence="2" type="ORF">RHICYA_R16058</name>
</gene>
<dbReference type="InterPro" id="IPR007110">
    <property type="entry name" value="Ig-like_dom"/>
</dbReference>
<evidence type="ECO:0000313" key="2">
    <source>
        <dbReference type="EMBL" id="NXN93080.1"/>
    </source>
</evidence>
<feature type="non-terminal residue" evidence="2">
    <location>
        <position position="55"/>
    </location>
</feature>
<dbReference type="AlphaFoldDB" id="A0A7L1MZU9"/>
<dbReference type="InterPro" id="IPR036179">
    <property type="entry name" value="Ig-like_dom_sf"/>
</dbReference>
<evidence type="ECO:0000313" key="3">
    <source>
        <dbReference type="Proteomes" id="UP000565785"/>
    </source>
</evidence>
<keyword evidence="3" id="KW-1185">Reference proteome</keyword>